<gene>
    <name evidence="1" type="ORF">BDN72DRAFT_186830</name>
</gene>
<proteinExistence type="predicted"/>
<keyword evidence="2" id="KW-1185">Reference proteome</keyword>
<accession>A0ACD3B7C3</accession>
<dbReference type="Proteomes" id="UP000308600">
    <property type="component" value="Unassembled WGS sequence"/>
</dbReference>
<dbReference type="EMBL" id="ML208275">
    <property type="protein sequence ID" value="TFK73544.1"/>
    <property type="molecule type" value="Genomic_DNA"/>
</dbReference>
<sequence length="79" mass="8776">MLERTLVSAKMLKTKPRVKKKAPQAASRSNIMGLHGAPPPPAHVITRSARTHHRSQSAAHCHQQCLDVLSSIVPYRPHR</sequence>
<organism evidence="1 2">
    <name type="scientific">Pluteus cervinus</name>
    <dbReference type="NCBI Taxonomy" id="181527"/>
    <lineage>
        <taxon>Eukaryota</taxon>
        <taxon>Fungi</taxon>
        <taxon>Dikarya</taxon>
        <taxon>Basidiomycota</taxon>
        <taxon>Agaricomycotina</taxon>
        <taxon>Agaricomycetes</taxon>
        <taxon>Agaricomycetidae</taxon>
        <taxon>Agaricales</taxon>
        <taxon>Pluteineae</taxon>
        <taxon>Pluteaceae</taxon>
        <taxon>Pluteus</taxon>
    </lineage>
</organism>
<reference evidence="1 2" key="1">
    <citation type="journal article" date="2019" name="Nat. Ecol. Evol.">
        <title>Megaphylogeny resolves global patterns of mushroom evolution.</title>
        <authorList>
            <person name="Varga T."/>
            <person name="Krizsan K."/>
            <person name="Foldi C."/>
            <person name="Dima B."/>
            <person name="Sanchez-Garcia M."/>
            <person name="Sanchez-Ramirez S."/>
            <person name="Szollosi G.J."/>
            <person name="Szarkandi J.G."/>
            <person name="Papp V."/>
            <person name="Albert L."/>
            <person name="Andreopoulos W."/>
            <person name="Angelini C."/>
            <person name="Antonin V."/>
            <person name="Barry K.W."/>
            <person name="Bougher N.L."/>
            <person name="Buchanan P."/>
            <person name="Buyck B."/>
            <person name="Bense V."/>
            <person name="Catcheside P."/>
            <person name="Chovatia M."/>
            <person name="Cooper J."/>
            <person name="Damon W."/>
            <person name="Desjardin D."/>
            <person name="Finy P."/>
            <person name="Geml J."/>
            <person name="Haridas S."/>
            <person name="Hughes K."/>
            <person name="Justo A."/>
            <person name="Karasinski D."/>
            <person name="Kautmanova I."/>
            <person name="Kiss B."/>
            <person name="Kocsube S."/>
            <person name="Kotiranta H."/>
            <person name="LaButti K.M."/>
            <person name="Lechner B.E."/>
            <person name="Liimatainen K."/>
            <person name="Lipzen A."/>
            <person name="Lukacs Z."/>
            <person name="Mihaltcheva S."/>
            <person name="Morgado L.N."/>
            <person name="Niskanen T."/>
            <person name="Noordeloos M.E."/>
            <person name="Ohm R.A."/>
            <person name="Ortiz-Santana B."/>
            <person name="Ovrebo C."/>
            <person name="Racz N."/>
            <person name="Riley R."/>
            <person name="Savchenko A."/>
            <person name="Shiryaev A."/>
            <person name="Soop K."/>
            <person name="Spirin V."/>
            <person name="Szebenyi C."/>
            <person name="Tomsovsky M."/>
            <person name="Tulloss R.E."/>
            <person name="Uehling J."/>
            <person name="Grigoriev I.V."/>
            <person name="Vagvolgyi C."/>
            <person name="Papp T."/>
            <person name="Martin F.M."/>
            <person name="Miettinen O."/>
            <person name="Hibbett D.S."/>
            <person name="Nagy L.G."/>
        </authorList>
    </citation>
    <scope>NUCLEOTIDE SEQUENCE [LARGE SCALE GENOMIC DNA]</scope>
    <source>
        <strain evidence="1 2">NL-1719</strain>
    </source>
</reference>
<protein>
    <submittedName>
        <fullName evidence="1">Uncharacterized protein</fullName>
    </submittedName>
</protein>
<evidence type="ECO:0000313" key="1">
    <source>
        <dbReference type="EMBL" id="TFK73544.1"/>
    </source>
</evidence>
<name>A0ACD3B7C3_9AGAR</name>
<evidence type="ECO:0000313" key="2">
    <source>
        <dbReference type="Proteomes" id="UP000308600"/>
    </source>
</evidence>